<reference evidence="12 13" key="1">
    <citation type="journal article" date="2015" name="Nature">
        <title>rRNA introns, odd ribosomes, and small enigmatic genomes across a large radiation of phyla.</title>
        <authorList>
            <person name="Brown C.T."/>
            <person name="Hug L.A."/>
            <person name="Thomas B.C."/>
            <person name="Sharon I."/>
            <person name="Castelle C.J."/>
            <person name="Singh A."/>
            <person name="Wilkins M.J."/>
            <person name="Williams K.H."/>
            <person name="Banfield J.F."/>
        </authorList>
    </citation>
    <scope>NUCLEOTIDE SEQUENCE [LARGE SCALE GENOMIC DNA]</scope>
</reference>
<dbReference type="GO" id="GO:0003677">
    <property type="term" value="F:DNA binding"/>
    <property type="evidence" value="ECO:0007669"/>
    <property type="project" value="UniProtKB-UniRule"/>
</dbReference>
<dbReference type="InterPro" id="IPR023459">
    <property type="entry name" value="Tscrpt_elong_fac_GreA/B_fam"/>
</dbReference>
<keyword evidence="8" id="KW-0175">Coiled coil</keyword>
<dbReference type="InterPro" id="IPR006359">
    <property type="entry name" value="Tscrpt_elong_fac_GreA"/>
</dbReference>
<accession>A0A0G1XVF5</accession>
<evidence type="ECO:0000256" key="6">
    <source>
        <dbReference type="ARBA" id="ARBA00024916"/>
    </source>
</evidence>
<dbReference type="PIRSF" id="PIRSF006092">
    <property type="entry name" value="GreA_GreB"/>
    <property type="match status" value="1"/>
</dbReference>
<dbReference type="Gene3D" id="1.10.287.180">
    <property type="entry name" value="Transcription elongation factor, GreA/GreB, N-terminal domain"/>
    <property type="match status" value="1"/>
</dbReference>
<dbReference type="Pfam" id="PF03449">
    <property type="entry name" value="GreA_GreB_N"/>
    <property type="match status" value="1"/>
</dbReference>
<evidence type="ECO:0000256" key="3">
    <source>
        <dbReference type="ARBA" id="ARBA00023015"/>
    </source>
</evidence>
<organism evidence="12 13">
    <name type="scientific">Candidatus Giovannonibacteria bacterium GW2011_GWA2_53_7</name>
    <dbReference type="NCBI Taxonomy" id="1618650"/>
    <lineage>
        <taxon>Bacteria</taxon>
        <taxon>Candidatus Giovannoniibacteriota</taxon>
    </lineage>
</organism>
<dbReference type="HAMAP" id="MF_00105">
    <property type="entry name" value="GreA_GreB"/>
    <property type="match status" value="1"/>
</dbReference>
<dbReference type="InterPro" id="IPR036953">
    <property type="entry name" value="GreA/GreB_C_sf"/>
</dbReference>
<dbReference type="EMBL" id="LCRM01000058">
    <property type="protein sequence ID" value="KKW34915.1"/>
    <property type="molecule type" value="Genomic_DNA"/>
</dbReference>
<keyword evidence="12" id="KW-0251">Elongation factor</keyword>
<keyword evidence="3 8" id="KW-0805">Transcription regulation</keyword>
<dbReference type="PATRIC" id="fig|1618650.3.peg.558"/>
<feature type="domain" description="Transcription elongation factor GreA/GreB C-terminal" evidence="10">
    <location>
        <begin position="81"/>
        <end position="152"/>
    </location>
</feature>
<dbReference type="PANTHER" id="PTHR30437">
    <property type="entry name" value="TRANSCRIPTION ELONGATION FACTOR GREA"/>
    <property type="match status" value="1"/>
</dbReference>
<feature type="domain" description="Transcription elongation factor GreA/GreB N-terminal" evidence="11">
    <location>
        <begin position="5"/>
        <end position="75"/>
    </location>
</feature>
<dbReference type="InterPro" id="IPR036805">
    <property type="entry name" value="Tscrpt_elong_fac_GreA/B_N_sf"/>
</dbReference>
<evidence type="ECO:0000256" key="1">
    <source>
        <dbReference type="ARBA" id="ARBA00008213"/>
    </source>
</evidence>
<dbReference type="Pfam" id="PF01272">
    <property type="entry name" value="GreA_GreB"/>
    <property type="match status" value="1"/>
</dbReference>
<comment type="caution">
    <text evidence="12">The sequence shown here is derived from an EMBL/GenBank/DDBJ whole genome shotgun (WGS) entry which is preliminary data.</text>
</comment>
<gene>
    <name evidence="8" type="primary">greA</name>
    <name evidence="12" type="ORF">UY81_C0058G0005</name>
</gene>
<dbReference type="FunFam" id="1.10.287.180:FF:000001">
    <property type="entry name" value="Transcription elongation factor GreA"/>
    <property type="match status" value="1"/>
</dbReference>
<proteinExistence type="inferred from homology"/>
<evidence type="ECO:0000259" key="11">
    <source>
        <dbReference type="Pfam" id="PF03449"/>
    </source>
</evidence>
<dbReference type="InterPro" id="IPR001437">
    <property type="entry name" value="Tscrpt_elong_fac_GreA/B_C"/>
</dbReference>
<dbReference type="NCBIfam" id="TIGR01462">
    <property type="entry name" value="greA"/>
    <property type="match status" value="1"/>
</dbReference>
<dbReference type="AlphaFoldDB" id="A0A0G1XVF5"/>
<comment type="similarity">
    <text evidence="1 8 9">Belongs to the GreA/GreB family.</text>
</comment>
<evidence type="ECO:0000313" key="12">
    <source>
        <dbReference type="EMBL" id="KKW34915.1"/>
    </source>
</evidence>
<evidence type="ECO:0000256" key="4">
    <source>
        <dbReference type="ARBA" id="ARBA00023125"/>
    </source>
</evidence>
<feature type="coiled-coil region" evidence="8">
    <location>
        <begin position="12"/>
        <end position="39"/>
    </location>
</feature>
<dbReference type="PROSITE" id="PS00829">
    <property type="entry name" value="GREAB_1"/>
    <property type="match status" value="1"/>
</dbReference>
<dbReference type="InterPro" id="IPR018151">
    <property type="entry name" value="TF_GreA/GreB_CS"/>
</dbReference>
<keyword evidence="5 8" id="KW-0804">Transcription</keyword>
<dbReference type="Proteomes" id="UP000034290">
    <property type="component" value="Unassembled WGS sequence"/>
</dbReference>
<dbReference type="GO" id="GO:0006354">
    <property type="term" value="P:DNA-templated transcription elongation"/>
    <property type="evidence" value="ECO:0007669"/>
    <property type="project" value="TreeGrafter"/>
</dbReference>
<dbReference type="Gene3D" id="3.10.50.30">
    <property type="entry name" value="Transcription elongation factor, GreA/GreB, C-terminal domain"/>
    <property type="match status" value="1"/>
</dbReference>
<dbReference type="SUPFAM" id="SSF54534">
    <property type="entry name" value="FKBP-like"/>
    <property type="match status" value="1"/>
</dbReference>
<evidence type="ECO:0000259" key="10">
    <source>
        <dbReference type="Pfam" id="PF01272"/>
    </source>
</evidence>
<dbReference type="GO" id="GO:0032784">
    <property type="term" value="P:regulation of DNA-templated transcription elongation"/>
    <property type="evidence" value="ECO:0007669"/>
    <property type="project" value="UniProtKB-UniRule"/>
</dbReference>
<protein>
    <recommendedName>
        <fullName evidence="2 8">Transcription elongation factor GreA</fullName>
    </recommendedName>
    <alternativeName>
        <fullName evidence="7 8">Transcript cleavage factor GreA</fullName>
    </alternativeName>
</protein>
<evidence type="ECO:0000256" key="7">
    <source>
        <dbReference type="ARBA" id="ARBA00030776"/>
    </source>
</evidence>
<evidence type="ECO:0000256" key="5">
    <source>
        <dbReference type="ARBA" id="ARBA00023163"/>
    </source>
</evidence>
<keyword evidence="4 8" id="KW-0238">DNA-binding</keyword>
<sequence length="152" mass="16636">MIDQIILTPEGEEKLKKELDELKNVKRKEISEMIELAKEHGDLSENAEYQDARNEQSFIEGRIIEIENILKNSVVAESSGSGQVYVGSKVVVETNGVELTFNIVGSHEGEPSQGMLSCDSPIGEALMGKKVGEEVAAETPKGVTVYKIKEVT</sequence>
<evidence type="ECO:0000256" key="8">
    <source>
        <dbReference type="HAMAP-Rule" id="MF_00105"/>
    </source>
</evidence>
<dbReference type="PANTHER" id="PTHR30437:SF4">
    <property type="entry name" value="TRANSCRIPTION ELONGATION FACTOR GREA"/>
    <property type="match status" value="1"/>
</dbReference>
<dbReference type="NCBIfam" id="NF001263">
    <property type="entry name" value="PRK00226.1-4"/>
    <property type="match status" value="1"/>
</dbReference>
<evidence type="ECO:0000256" key="9">
    <source>
        <dbReference type="RuleBase" id="RU000556"/>
    </source>
</evidence>
<dbReference type="GO" id="GO:0070063">
    <property type="term" value="F:RNA polymerase binding"/>
    <property type="evidence" value="ECO:0007669"/>
    <property type="project" value="InterPro"/>
</dbReference>
<dbReference type="InterPro" id="IPR028624">
    <property type="entry name" value="Tscrpt_elong_fac_GreA/B"/>
</dbReference>
<evidence type="ECO:0000256" key="2">
    <source>
        <dbReference type="ARBA" id="ARBA00013729"/>
    </source>
</evidence>
<keyword evidence="12" id="KW-0648">Protein biosynthesis</keyword>
<name>A0A0G1XVF5_9BACT</name>
<dbReference type="GO" id="GO:0003746">
    <property type="term" value="F:translation elongation factor activity"/>
    <property type="evidence" value="ECO:0007669"/>
    <property type="project" value="UniProtKB-KW"/>
</dbReference>
<comment type="function">
    <text evidence="6 8 9">Necessary for efficient RNA polymerase transcription elongation past template-encoded arresting sites. The arresting sites in DNA have the property of trapping a certain fraction of elongating RNA polymerases that pass through, resulting in locked ternary complexes. Cleavage of the nascent transcript by cleavage factors such as GreA or GreB allows the resumption of elongation from the new 3'terminus. GreA releases sequences of 2 to 3 nucleotides.</text>
</comment>
<evidence type="ECO:0000313" key="13">
    <source>
        <dbReference type="Proteomes" id="UP000034290"/>
    </source>
</evidence>
<dbReference type="SUPFAM" id="SSF46557">
    <property type="entry name" value="GreA transcript cleavage protein, N-terminal domain"/>
    <property type="match status" value="1"/>
</dbReference>
<dbReference type="InterPro" id="IPR022691">
    <property type="entry name" value="Tscrpt_elong_fac_GreA/B_N"/>
</dbReference>